<sequence length="160" mass="18681">MDSRKSRNREPPSPCFQCGPNHWSRDCTFVKKRCHEWSRSGHKRGFCKNFPEKKKRNPQRKWKSADIVTIASTHADVAVNRFYRRVKIDEKTVRMRLDSEADVILLGTADWTAIGRPKLQPFRLTLKSDLRISYNGRINVRGCYECKFDGHRGYGTCQCS</sequence>
<keyword evidence="2" id="KW-1185">Reference proteome</keyword>
<reference evidence="1 2" key="1">
    <citation type="submission" date="2023-08" db="EMBL/GenBank/DDBJ databases">
        <title>A Necator americanus chromosomal reference genome.</title>
        <authorList>
            <person name="Ilik V."/>
            <person name="Petrzelkova K.J."/>
            <person name="Pardy F."/>
            <person name="Fuh T."/>
            <person name="Niatou-Singa F.S."/>
            <person name="Gouil Q."/>
            <person name="Baker L."/>
            <person name="Ritchie M.E."/>
            <person name="Jex A.R."/>
            <person name="Gazzola D."/>
            <person name="Li H."/>
            <person name="Toshio Fujiwara R."/>
            <person name="Zhan B."/>
            <person name="Aroian R.V."/>
            <person name="Pafco B."/>
            <person name="Schwarz E.M."/>
        </authorList>
    </citation>
    <scope>NUCLEOTIDE SEQUENCE [LARGE SCALE GENOMIC DNA]</scope>
    <source>
        <strain evidence="1 2">Aroian</strain>
        <tissue evidence="1">Whole animal</tissue>
    </source>
</reference>
<dbReference type="Proteomes" id="UP001303046">
    <property type="component" value="Unassembled WGS sequence"/>
</dbReference>
<accession>A0ABR1ENA7</accession>
<evidence type="ECO:0008006" key="3">
    <source>
        <dbReference type="Google" id="ProtNLM"/>
    </source>
</evidence>
<dbReference type="EMBL" id="JAVFWL010000006">
    <property type="protein sequence ID" value="KAK6764098.1"/>
    <property type="molecule type" value="Genomic_DNA"/>
</dbReference>
<organism evidence="1 2">
    <name type="scientific">Necator americanus</name>
    <name type="common">Human hookworm</name>
    <dbReference type="NCBI Taxonomy" id="51031"/>
    <lineage>
        <taxon>Eukaryota</taxon>
        <taxon>Metazoa</taxon>
        <taxon>Ecdysozoa</taxon>
        <taxon>Nematoda</taxon>
        <taxon>Chromadorea</taxon>
        <taxon>Rhabditida</taxon>
        <taxon>Rhabditina</taxon>
        <taxon>Rhabditomorpha</taxon>
        <taxon>Strongyloidea</taxon>
        <taxon>Ancylostomatidae</taxon>
        <taxon>Bunostominae</taxon>
        <taxon>Necator</taxon>
    </lineage>
</organism>
<protein>
    <recommendedName>
        <fullName evidence="3">Peptidase A2 domain-containing protein</fullName>
    </recommendedName>
</protein>
<evidence type="ECO:0000313" key="2">
    <source>
        <dbReference type="Proteomes" id="UP001303046"/>
    </source>
</evidence>
<comment type="caution">
    <text evidence="1">The sequence shown here is derived from an EMBL/GenBank/DDBJ whole genome shotgun (WGS) entry which is preliminary data.</text>
</comment>
<gene>
    <name evidence="1" type="primary">Necator_chrX.g24595</name>
    <name evidence="1" type="ORF">RB195_024430</name>
</gene>
<evidence type="ECO:0000313" key="1">
    <source>
        <dbReference type="EMBL" id="KAK6764098.1"/>
    </source>
</evidence>
<dbReference type="InterPro" id="IPR021109">
    <property type="entry name" value="Peptidase_aspartic_dom_sf"/>
</dbReference>
<name>A0ABR1ENA7_NECAM</name>
<dbReference type="SUPFAM" id="SSF50630">
    <property type="entry name" value="Acid proteases"/>
    <property type="match status" value="1"/>
</dbReference>
<proteinExistence type="predicted"/>